<feature type="non-terminal residue" evidence="1">
    <location>
        <position position="39"/>
    </location>
</feature>
<gene>
    <name evidence="1" type="ORF">AVDCRST_MAG93-8822</name>
</gene>
<dbReference type="AlphaFoldDB" id="A0A6J4N286"/>
<protein>
    <submittedName>
        <fullName evidence="1">Uncharacterized protein</fullName>
    </submittedName>
</protein>
<reference evidence="1" key="1">
    <citation type="submission" date="2020-02" db="EMBL/GenBank/DDBJ databases">
        <authorList>
            <person name="Meier V. D."/>
        </authorList>
    </citation>
    <scope>NUCLEOTIDE SEQUENCE</scope>
    <source>
        <strain evidence="1">AVDCRST_MAG93</strain>
    </source>
</reference>
<proteinExistence type="predicted"/>
<name>A0A6J4N286_9CHLR</name>
<feature type="non-terminal residue" evidence="1">
    <location>
        <position position="1"/>
    </location>
</feature>
<dbReference type="EMBL" id="CADCTR010002962">
    <property type="protein sequence ID" value="CAA9376027.1"/>
    <property type="molecule type" value="Genomic_DNA"/>
</dbReference>
<evidence type="ECO:0000313" key="1">
    <source>
        <dbReference type="EMBL" id="CAA9376027.1"/>
    </source>
</evidence>
<accession>A0A6J4N286</accession>
<organism evidence="1">
    <name type="scientific">uncultured Chloroflexia bacterium</name>
    <dbReference type="NCBI Taxonomy" id="1672391"/>
    <lineage>
        <taxon>Bacteria</taxon>
        <taxon>Bacillati</taxon>
        <taxon>Chloroflexota</taxon>
        <taxon>Chloroflexia</taxon>
        <taxon>environmental samples</taxon>
    </lineage>
</organism>
<sequence>GIPARVGGVRVREPLGPVCWLRPGRPGCALHGGKGTLSV</sequence>